<feature type="region of interest" description="Disordered" evidence="1">
    <location>
        <begin position="625"/>
        <end position="646"/>
    </location>
</feature>
<gene>
    <name evidence="4" type="ORF">ABID47_000120</name>
</gene>
<feature type="transmembrane region" description="Helical" evidence="2">
    <location>
        <begin position="433"/>
        <end position="454"/>
    </location>
</feature>
<dbReference type="InterPro" id="IPR018702">
    <property type="entry name" value="DUF2207"/>
</dbReference>
<keyword evidence="5" id="KW-1185">Reference proteome</keyword>
<reference evidence="4 5" key="1">
    <citation type="submission" date="2024-06" db="EMBL/GenBank/DDBJ databases">
        <title>Genomic Encyclopedia of Type Strains, Phase IV (KMG-IV): sequencing the most valuable type-strain genomes for metagenomic binning, comparative biology and taxonomic classification.</title>
        <authorList>
            <person name="Goeker M."/>
        </authorList>
    </citation>
    <scope>NUCLEOTIDE SEQUENCE [LARGE SCALE GENOMIC DNA]</scope>
    <source>
        <strain evidence="4 5">DSM 17253</strain>
    </source>
</reference>
<evidence type="ECO:0000313" key="5">
    <source>
        <dbReference type="Proteomes" id="UP001549098"/>
    </source>
</evidence>
<feature type="transmembrane region" description="Helical" evidence="2">
    <location>
        <begin position="253"/>
        <end position="271"/>
    </location>
</feature>
<comment type="caution">
    <text evidence="4">The sequence shown here is derived from an EMBL/GenBank/DDBJ whole genome shotgun (WGS) entry which is preliminary data.</text>
</comment>
<evidence type="ECO:0000256" key="2">
    <source>
        <dbReference type="SAM" id="Phobius"/>
    </source>
</evidence>
<sequence>MRRWWLLLGSLVLVLGITGCGDKKSYSMDRVESRAYLGPDGDLYVEELFTYTFKGSFNGMTRAIDRADQKGVEFFEAYVPPEHPKLGSFSYENLQRLDVQWDDDNDTYYIYDAAQNETKQVYYRYRIDHAAVRYGETGKLEWSFFKNNQEDLHQVSVDLFMPGDYKNGDVHAYLHDRSGGKITSEGPPAVHYETDDLKSDGTAHMVVYFPPDQLSQMTASEEQVSLQKQLSAEQKYQDRLAARDDRMNAIRPVVQVGMAVFIVGALLYALSWRKISAWLRRGDVTRQDIDEADPLLLMYMLRKGRLKREDFMAGLLSLRQKGYVTVKQVPASKRFQEEPTAPEFTLLFTFTGRMDQLNPAEKHLVGWLFEELNGSLIFKLDSLAGPTFKERQSARIVKQYRAKSVKHADRLMKWIRLLSRTQPYSGQVRPNPLLKLFIPLTAAVNYGLLLYLLYTDAASTLMIVLTAVLLGAGGVWASIRFRNKLWIFLYLLACFIMGSQIVHDISGDYLILTVCSALFVWSIPIHVLSWETHRYRYALKALRSTLGKGEMSYAGKPLETEQAAEYAALLGTVPRYIKHRKQTGTSGAALAAAVPALFSMEIMESLNYTQNHLLLKPMGIGGSSSSSSSSFSDGGGGGGGGGTGAF</sequence>
<protein>
    <submittedName>
        <fullName evidence="4">Membrane protein YgcG</fullName>
    </submittedName>
</protein>
<evidence type="ECO:0000313" key="4">
    <source>
        <dbReference type="EMBL" id="MET3543526.1"/>
    </source>
</evidence>
<feature type="transmembrane region" description="Helical" evidence="2">
    <location>
        <begin position="509"/>
        <end position="530"/>
    </location>
</feature>
<evidence type="ECO:0000256" key="1">
    <source>
        <dbReference type="SAM" id="MobiDB-lite"/>
    </source>
</evidence>
<feature type="domain" description="DUF2207" evidence="3">
    <location>
        <begin position="28"/>
        <end position="209"/>
    </location>
</feature>
<feature type="transmembrane region" description="Helical" evidence="2">
    <location>
        <begin position="460"/>
        <end position="478"/>
    </location>
</feature>
<evidence type="ECO:0000259" key="3">
    <source>
        <dbReference type="Pfam" id="PF09972"/>
    </source>
</evidence>
<dbReference type="Proteomes" id="UP001549098">
    <property type="component" value="Unassembled WGS sequence"/>
</dbReference>
<feature type="transmembrane region" description="Helical" evidence="2">
    <location>
        <begin position="485"/>
        <end position="503"/>
    </location>
</feature>
<dbReference type="Pfam" id="PF09972">
    <property type="entry name" value="DUF2207"/>
    <property type="match status" value="1"/>
</dbReference>
<name>A0ABV2EV72_9BACL</name>
<dbReference type="PROSITE" id="PS51257">
    <property type="entry name" value="PROKAR_LIPOPROTEIN"/>
    <property type="match status" value="1"/>
</dbReference>
<keyword evidence="2" id="KW-1133">Transmembrane helix</keyword>
<keyword evidence="2" id="KW-0812">Transmembrane</keyword>
<dbReference type="EMBL" id="JBEPLV010000001">
    <property type="protein sequence ID" value="MET3543526.1"/>
    <property type="molecule type" value="Genomic_DNA"/>
</dbReference>
<accession>A0ABV2EV72</accession>
<proteinExistence type="predicted"/>
<feature type="compositionally biased region" description="Gly residues" evidence="1">
    <location>
        <begin position="633"/>
        <end position="646"/>
    </location>
</feature>
<dbReference type="RefSeq" id="WP_354494521.1">
    <property type="nucleotide sequence ID" value="NZ_JBEPLV010000001.1"/>
</dbReference>
<keyword evidence="2" id="KW-0472">Membrane</keyword>
<organism evidence="4 5">
    <name type="scientific">Paenibacillus favisporus</name>
    <dbReference type="NCBI Taxonomy" id="221028"/>
    <lineage>
        <taxon>Bacteria</taxon>
        <taxon>Bacillati</taxon>
        <taxon>Bacillota</taxon>
        <taxon>Bacilli</taxon>
        <taxon>Bacillales</taxon>
        <taxon>Paenibacillaceae</taxon>
        <taxon>Paenibacillus</taxon>
    </lineage>
</organism>